<accession>A0AAU7CB28</accession>
<dbReference type="AlphaFoldDB" id="A0AAU7CB28"/>
<reference evidence="2" key="1">
    <citation type="submission" date="2024-05" db="EMBL/GenBank/DDBJ databases">
        <title>Planctomycetes of the genus Singulisphaera possess chitinolytic capabilities.</title>
        <authorList>
            <person name="Ivanova A."/>
        </authorList>
    </citation>
    <scope>NUCLEOTIDE SEQUENCE</scope>
    <source>
        <strain evidence="2">Ch08T</strain>
    </source>
</reference>
<proteinExistence type="predicted"/>
<evidence type="ECO:0008006" key="3">
    <source>
        <dbReference type="Google" id="ProtNLM"/>
    </source>
</evidence>
<protein>
    <recommendedName>
        <fullName evidence="3">SMP domain-containing protein</fullName>
    </recommendedName>
</protein>
<sequence length="49" mass="4755">MGKASSPSAQSARRNGSTIAIQSKTGSESAKSTGGMNTSKATPGPSQTG</sequence>
<feature type="region of interest" description="Disordered" evidence="1">
    <location>
        <begin position="1"/>
        <end position="49"/>
    </location>
</feature>
<gene>
    <name evidence="2" type="ORF">V5E97_29060</name>
</gene>
<dbReference type="RefSeq" id="WP_406695095.1">
    <property type="nucleotide sequence ID" value="NZ_CP155447.1"/>
</dbReference>
<evidence type="ECO:0000313" key="2">
    <source>
        <dbReference type="EMBL" id="XBH02352.1"/>
    </source>
</evidence>
<organism evidence="2">
    <name type="scientific">Singulisphaera sp. Ch08</name>
    <dbReference type="NCBI Taxonomy" id="3120278"/>
    <lineage>
        <taxon>Bacteria</taxon>
        <taxon>Pseudomonadati</taxon>
        <taxon>Planctomycetota</taxon>
        <taxon>Planctomycetia</taxon>
        <taxon>Isosphaerales</taxon>
        <taxon>Isosphaeraceae</taxon>
        <taxon>Singulisphaera</taxon>
    </lineage>
</organism>
<dbReference type="EMBL" id="CP155447">
    <property type="protein sequence ID" value="XBH02352.1"/>
    <property type="molecule type" value="Genomic_DNA"/>
</dbReference>
<evidence type="ECO:0000256" key="1">
    <source>
        <dbReference type="SAM" id="MobiDB-lite"/>
    </source>
</evidence>
<name>A0AAU7CB28_9BACT</name>